<dbReference type="GO" id="GO:0022857">
    <property type="term" value="F:transmembrane transporter activity"/>
    <property type="evidence" value="ECO:0007669"/>
    <property type="project" value="InterPro"/>
</dbReference>
<reference evidence="8 9" key="1">
    <citation type="submission" date="2016-10" db="EMBL/GenBank/DDBJ databases">
        <authorList>
            <person name="de Groot N.N."/>
        </authorList>
    </citation>
    <scope>NUCLEOTIDE SEQUENCE [LARGE SCALE GENOMIC DNA]</scope>
    <source>
        <strain evidence="8 9">DSM 26000</strain>
    </source>
</reference>
<evidence type="ECO:0000256" key="4">
    <source>
        <dbReference type="ARBA" id="ARBA00022989"/>
    </source>
</evidence>
<keyword evidence="4 6" id="KW-1133">Transmembrane helix</keyword>
<dbReference type="Gene3D" id="1.20.1250.20">
    <property type="entry name" value="MFS general substrate transporter like domains"/>
    <property type="match status" value="2"/>
</dbReference>
<comment type="subcellular location">
    <subcellularLocation>
        <location evidence="1">Cell inner membrane</location>
        <topology evidence="1">Multi-pass membrane protein</topology>
    </subcellularLocation>
</comment>
<dbReference type="PROSITE" id="PS50850">
    <property type="entry name" value="MFS"/>
    <property type="match status" value="1"/>
</dbReference>
<evidence type="ECO:0000256" key="5">
    <source>
        <dbReference type="ARBA" id="ARBA00023136"/>
    </source>
</evidence>
<evidence type="ECO:0000256" key="2">
    <source>
        <dbReference type="ARBA" id="ARBA00022475"/>
    </source>
</evidence>
<accession>A0A1I3G193</accession>
<keyword evidence="2" id="KW-1003">Cell membrane</keyword>
<proteinExistence type="predicted"/>
<dbReference type="SUPFAM" id="SSF103473">
    <property type="entry name" value="MFS general substrate transporter"/>
    <property type="match status" value="1"/>
</dbReference>
<name>A0A1I3G193_9FLAO</name>
<dbReference type="AlphaFoldDB" id="A0A1I3G193"/>
<feature type="transmembrane region" description="Helical" evidence="6">
    <location>
        <begin position="134"/>
        <end position="153"/>
    </location>
</feature>
<dbReference type="Proteomes" id="UP000198931">
    <property type="component" value="Unassembled WGS sequence"/>
</dbReference>
<dbReference type="OrthoDB" id="6395826at2"/>
<dbReference type="InterPro" id="IPR050375">
    <property type="entry name" value="MFS_TsgA-like"/>
</dbReference>
<dbReference type="PANTHER" id="PTHR43702">
    <property type="entry name" value="L-FUCOSE-PROTON SYMPORTER"/>
    <property type="match status" value="1"/>
</dbReference>
<dbReference type="STRING" id="1125876.SAMN05443292_1769"/>
<evidence type="ECO:0000313" key="9">
    <source>
        <dbReference type="Proteomes" id="UP000198931"/>
    </source>
</evidence>
<feature type="transmembrane region" description="Helical" evidence="6">
    <location>
        <begin position="246"/>
        <end position="264"/>
    </location>
</feature>
<feature type="transmembrane region" description="Helical" evidence="6">
    <location>
        <begin position="312"/>
        <end position="331"/>
    </location>
</feature>
<dbReference type="InterPro" id="IPR011701">
    <property type="entry name" value="MFS"/>
</dbReference>
<gene>
    <name evidence="8" type="ORF">SAMN05443292_1769</name>
</gene>
<evidence type="ECO:0000256" key="6">
    <source>
        <dbReference type="SAM" id="Phobius"/>
    </source>
</evidence>
<dbReference type="InterPro" id="IPR036259">
    <property type="entry name" value="MFS_trans_sf"/>
</dbReference>
<feature type="transmembrane region" description="Helical" evidence="6">
    <location>
        <begin position="51"/>
        <end position="67"/>
    </location>
</feature>
<keyword evidence="9" id="KW-1185">Reference proteome</keyword>
<keyword evidence="3 6" id="KW-0812">Transmembrane</keyword>
<protein>
    <submittedName>
        <fullName evidence="8">Fucose permease</fullName>
    </submittedName>
</protein>
<feature type="domain" description="Major facilitator superfamily (MFS) profile" evidence="7">
    <location>
        <begin position="6"/>
        <end position="400"/>
    </location>
</feature>
<feature type="transmembrane region" description="Helical" evidence="6">
    <location>
        <begin position="343"/>
        <end position="366"/>
    </location>
</feature>
<dbReference type="GO" id="GO:0005886">
    <property type="term" value="C:plasma membrane"/>
    <property type="evidence" value="ECO:0007669"/>
    <property type="project" value="UniProtKB-SubCell"/>
</dbReference>
<evidence type="ECO:0000256" key="3">
    <source>
        <dbReference type="ARBA" id="ARBA00022692"/>
    </source>
</evidence>
<feature type="transmembrane region" description="Helical" evidence="6">
    <location>
        <begin position="205"/>
        <end position="223"/>
    </location>
</feature>
<feature type="transmembrane region" description="Helical" evidence="6">
    <location>
        <begin position="165"/>
        <end position="185"/>
    </location>
</feature>
<feature type="transmembrane region" description="Helical" evidence="6">
    <location>
        <begin position="96"/>
        <end position="122"/>
    </location>
</feature>
<dbReference type="RefSeq" id="WP_090079717.1">
    <property type="nucleotide sequence ID" value="NZ_FOQT01000002.1"/>
</dbReference>
<dbReference type="Pfam" id="PF07690">
    <property type="entry name" value="MFS_1"/>
    <property type="match status" value="1"/>
</dbReference>
<evidence type="ECO:0000259" key="7">
    <source>
        <dbReference type="PROSITE" id="PS50850"/>
    </source>
</evidence>
<feature type="transmembrane region" description="Helical" evidence="6">
    <location>
        <begin position="74"/>
        <end position="90"/>
    </location>
</feature>
<dbReference type="EMBL" id="FOQT01000002">
    <property type="protein sequence ID" value="SFI17219.1"/>
    <property type="molecule type" value="Genomic_DNA"/>
</dbReference>
<keyword evidence="5 6" id="KW-0472">Membrane</keyword>
<evidence type="ECO:0000313" key="8">
    <source>
        <dbReference type="EMBL" id="SFI17219.1"/>
    </source>
</evidence>
<evidence type="ECO:0000256" key="1">
    <source>
        <dbReference type="ARBA" id="ARBA00004429"/>
    </source>
</evidence>
<sequence>MKNISLKIALFINYFVFAALLNSVGILILKSQNVYGVSENLAGWLDPAKDMTIAVVAFFVGSLLPKFGHKKGMLISYIIVFVGCLTMYFADSFFTVALLFACTGFSFAIIKVSVYTLIGVVAETDKAHKSFMSIIESVFMLGIVFAYIVFPLFNSETDPKAWLNVYLVLAALIAVVFIFIAFSKFDLPAEVPSSLKEDVNTMGNLLKRPLIILFAVFAFMYVMTEQGIMSWLPTFNQKTLHLNESLASQMAVILMLSIAIGRFVSGFIIKKIHWYIYLTSCLVAAALLVIFALPLASGLAVTNISTLENVPLIGFVFPLIGLFLAPIYPIINSTILSATEKIHHSAVAGLLTFFSAVGGSFGSVVIGRLFQVVGGDKVFYFALIPLTILIVVLFFINKTTKKTEINAD</sequence>
<organism evidence="8 9">
    <name type="scientific">Halpernia frigidisoli</name>
    <dbReference type="NCBI Taxonomy" id="1125876"/>
    <lineage>
        <taxon>Bacteria</taxon>
        <taxon>Pseudomonadati</taxon>
        <taxon>Bacteroidota</taxon>
        <taxon>Flavobacteriia</taxon>
        <taxon>Flavobacteriales</taxon>
        <taxon>Weeksellaceae</taxon>
        <taxon>Chryseobacterium group</taxon>
        <taxon>Halpernia</taxon>
    </lineage>
</organism>
<feature type="transmembrane region" description="Helical" evidence="6">
    <location>
        <begin position="378"/>
        <end position="396"/>
    </location>
</feature>
<feature type="transmembrane region" description="Helical" evidence="6">
    <location>
        <begin position="276"/>
        <end position="300"/>
    </location>
</feature>
<dbReference type="PANTHER" id="PTHR43702:SF11">
    <property type="entry name" value="L-FUCOSE-PROTON SYMPORTER"/>
    <property type="match status" value="1"/>
</dbReference>
<feature type="transmembrane region" description="Helical" evidence="6">
    <location>
        <begin position="12"/>
        <end position="31"/>
    </location>
</feature>
<dbReference type="InterPro" id="IPR020846">
    <property type="entry name" value="MFS_dom"/>
</dbReference>